<feature type="transmembrane region" description="Helical" evidence="9">
    <location>
        <begin position="246"/>
        <end position="266"/>
    </location>
</feature>
<dbReference type="GO" id="GO:0017004">
    <property type="term" value="P:cytochrome complex assembly"/>
    <property type="evidence" value="ECO:0007669"/>
    <property type="project" value="UniProtKB-KW"/>
</dbReference>
<dbReference type="Pfam" id="PF02683">
    <property type="entry name" value="DsbD_TM"/>
    <property type="match status" value="1"/>
</dbReference>
<feature type="domain" description="Thioredoxin" evidence="10">
    <location>
        <begin position="307"/>
        <end position="452"/>
    </location>
</feature>
<dbReference type="Gene3D" id="3.40.30.10">
    <property type="entry name" value="Glutaredoxin"/>
    <property type="match status" value="1"/>
</dbReference>
<feature type="transmembrane region" description="Helical" evidence="9">
    <location>
        <begin position="211"/>
        <end position="234"/>
    </location>
</feature>
<dbReference type="AlphaFoldDB" id="A0A1M5HV26"/>
<evidence type="ECO:0000256" key="5">
    <source>
        <dbReference type="ARBA" id="ARBA00022989"/>
    </source>
</evidence>
<dbReference type="Pfam" id="PF13899">
    <property type="entry name" value="Thioredoxin_7"/>
    <property type="match status" value="1"/>
</dbReference>
<feature type="transmembrane region" description="Helical" evidence="9">
    <location>
        <begin position="136"/>
        <end position="158"/>
    </location>
</feature>
<dbReference type="PROSITE" id="PS00194">
    <property type="entry name" value="THIOREDOXIN_1"/>
    <property type="match status" value="1"/>
</dbReference>
<gene>
    <name evidence="11" type="ORF">SAMN02745206_03445</name>
</gene>
<comment type="subcellular location">
    <subcellularLocation>
        <location evidence="1">Cell membrane</location>
        <topology evidence="1">Multi-pass membrane protein</topology>
    </subcellularLocation>
</comment>
<dbReference type="InterPro" id="IPR003834">
    <property type="entry name" value="Cyt_c_assmbl_TM_dom"/>
</dbReference>
<keyword evidence="2" id="KW-1003">Cell membrane</keyword>
<dbReference type="GO" id="GO:0005886">
    <property type="term" value="C:plasma membrane"/>
    <property type="evidence" value="ECO:0007669"/>
    <property type="project" value="UniProtKB-SubCell"/>
</dbReference>
<feature type="transmembrane region" description="Helical" evidence="9">
    <location>
        <begin position="103"/>
        <end position="124"/>
    </location>
</feature>
<dbReference type="STRING" id="1121391.SAMN02745206_03445"/>
<dbReference type="PANTHER" id="PTHR32234:SF0">
    <property type="entry name" value="THIOL:DISULFIDE INTERCHANGE PROTEIN DSBD"/>
    <property type="match status" value="1"/>
</dbReference>
<feature type="transmembrane region" description="Helical" evidence="9">
    <location>
        <begin position="278"/>
        <end position="295"/>
    </location>
</feature>
<feature type="transmembrane region" description="Helical" evidence="9">
    <location>
        <begin position="179"/>
        <end position="205"/>
    </location>
</feature>
<protein>
    <submittedName>
        <fullName evidence="11">Thiol:disulfide interchange protein DsbD</fullName>
    </submittedName>
</protein>
<keyword evidence="7" id="KW-0676">Redox-active center</keyword>
<reference evidence="12" key="1">
    <citation type="submission" date="2016-11" db="EMBL/GenBank/DDBJ databases">
        <authorList>
            <person name="Varghese N."/>
            <person name="Submissions S."/>
        </authorList>
    </citation>
    <scope>NUCLEOTIDE SEQUENCE [LARGE SCALE GENOMIC DNA]</scope>
    <source>
        <strain evidence="12">DSM 9756</strain>
    </source>
</reference>
<evidence type="ECO:0000256" key="6">
    <source>
        <dbReference type="ARBA" id="ARBA00023136"/>
    </source>
</evidence>
<dbReference type="InterPro" id="IPR013766">
    <property type="entry name" value="Thioredoxin_domain"/>
</dbReference>
<dbReference type="SUPFAM" id="SSF52833">
    <property type="entry name" value="Thioredoxin-like"/>
    <property type="match status" value="1"/>
</dbReference>
<dbReference type="GO" id="GO:0015035">
    <property type="term" value="F:protein-disulfide reductase activity"/>
    <property type="evidence" value="ECO:0007669"/>
    <property type="project" value="TreeGrafter"/>
</dbReference>
<dbReference type="InterPro" id="IPR017937">
    <property type="entry name" value="Thioredoxin_CS"/>
</dbReference>
<name>A0A1M5HV26_9BACT</name>
<dbReference type="GO" id="GO:0045454">
    <property type="term" value="P:cell redox homeostasis"/>
    <property type="evidence" value="ECO:0007669"/>
    <property type="project" value="TreeGrafter"/>
</dbReference>
<evidence type="ECO:0000313" key="11">
    <source>
        <dbReference type="EMBL" id="SHG19798.1"/>
    </source>
</evidence>
<dbReference type="InterPro" id="IPR036249">
    <property type="entry name" value="Thioredoxin-like_sf"/>
</dbReference>
<evidence type="ECO:0000313" key="12">
    <source>
        <dbReference type="Proteomes" id="UP000184076"/>
    </source>
</evidence>
<keyword evidence="4" id="KW-0201">Cytochrome c-type biogenesis</keyword>
<keyword evidence="3 9" id="KW-0812">Transmembrane</keyword>
<sequence length="468" mass="49674">MAVKLGYRNVYRDPLGLPEWEARGLPVERSVGAMGPGAEKPPTAGPLHGWALLWTLLGVFAGGMALNLTPCVYPLIPITLSYFGGRALGDGTRGSLWPRLAHASAYVAGLSVTNALLGTAAALTGGIMGGLLQNPWVLAGVAAVLLAFATSLLGFWELRLPAFFNRLVSARVAGYAGSVFMGATLGVVAAPCIGPFVLGLLTWVASLGSPLLGFLIFLTLSLGMGFPLFLLALFSDRLGSLPRSGAWMVWVRALMGWILAGMAANYLSPLLGPRAGDLLLGAVALAAGVHLLKAHRAEKESLWFRRVRLGAALLAAGLLVFFVGQGMRGGSAAPWQPYRAGILEEAKERGMPVVLDFSASWCAPCRRLEEETFSDPRVVDLARKGFVLVKVDLTRGGDPVLEALVERFQVKGVPTVVFLDSSGREVRERRLVDFAPPRVVAEIMEELGKNKAETGKEDGHGEGAVLSQ</sequence>
<feature type="compositionally biased region" description="Basic and acidic residues" evidence="8">
    <location>
        <begin position="449"/>
        <end position="461"/>
    </location>
</feature>
<dbReference type="PANTHER" id="PTHR32234">
    <property type="entry name" value="THIOL:DISULFIDE INTERCHANGE PROTEIN DSBD"/>
    <property type="match status" value="1"/>
</dbReference>
<evidence type="ECO:0000256" key="3">
    <source>
        <dbReference type="ARBA" id="ARBA00022692"/>
    </source>
</evidence>
<proteinExistence type="predicted"/>
<evidence type="ECO:0000259" key="10">
    <source>
        <dbReference type="PROSITE" id="PS51352"/>
    </source>
</evidence>
<evidence type="ECO:0000256" key="4">
    <source>
        <dbReference type="ARBA" id="ARBA00022748"/>
    </source>
</evidence>
<feature type="transmembrane region" description="Helical" evidence="9">
    <location>
        <begin position="307"/>
        <end position="327"/>
    </location>
</feature>
<keyword evidence="5 9" id="KW-1133">Transmembrane helix</keyword>
<evidence type="ECO:0000256" key="2">
    <source>
        <dbReference type="ARBA" id="ARBA00022475"/>
    </source>
</evidence>
<keyword evidence="12" id="KW-1185">Reference proteome</keyword>
<accession>A0A1M5HV26</accession>
<organism evidence="11 12">
    <name type="scientific">Desulfacinum infernum DSM 9756</name>
    <dbReference type="NCBI Taxonomy" id="1121391"/>
    <lineage>
        <taxon>Bacteria</taxon>
        <taxon>Pseudomonadati</taxon>
        <taxon>Thermodesulfobacteriota</taxon>
        <taxon>Syntrophobacteria</taxon>
        <taxon>Syntrophobacterales</taxon>
        <taxon>Syntrophobacteraceae</taxon>
        <taxon>Desulfacinum</taxon>
    </lineage>
</organism>
<evidence type="ECO:0000256" key="7">
    <source>
        <dbReference type="ARBA" id="ARBA00023284"/>
    </source>
</evidence>
<keyword evidence="6 9" id="KW-0472">Membrane</keyword>
<dbReference type="OrthoDB" id="9811036at2"/>
<dbReference type="Proteomes" id="UP000184076">
    <property type="component" value="Unassembled WGS sequence"/>
</dbReference>
<evidence type="ECO:0000256" key="8">
    <source>
        <dbReference type="SAM" id="MobiDB-lite"/>
    </source>
</evidence>
<evidence type="ECO:0000256" key="9">
    <source>
        <dbReference type="SAM" id="Phobius"/>
    </source>
</evidence>
<dbReference type="EMBL" id="FQVB01000048">
    <property type="protein sequence ID" value="SHG19798.1"/>
    <property type="molecule type" value="Genomic_DNA"/>
</dbReference>
<evidence type="ECO:0000256" key="1">
    <source>
        <dbReference type="ARBA" id="ARBA00004651"/>
    </source>
</evidence>
<feature type="transmembrane region" description="Helical" evidence="9">
    <location>
        <begin position="51"/>
        <end position="76"/>
    </location>
</feature>
<dbReference type="PROSITE" id="PS51352">
    <property type="entry name" value="THIOREDOXIN_2"/>
    <property type="match status" value="1"/>
</dbReference>
<feature type="region of interest" description="Disordered" evidence="8">
    <location>
        <begin position="449"/>
        <end position="468"/>
    </location>
</feature>